<name>A0ABW0XA67_9ACTN</name>
<keyword evidence="2" id="KW-1133">Transmembrane helix</keyword>
<dbReference type="InterPro" id="IPR048447">
    <property type="entry name" value="DUF1980_C"/>
</dbReference>
<evidence type="ECO:0000259" key="3">
    <source>
        <dbReference type="Pfam" id="PF21537"/>
    </source>
</evidence>
<dbReference type="EMBL" id="JBHSOF010000042">
    <property type="protein sequence ID" value="MFC5666578.1"/>
    <property type="molecule type" value="Genomic_DNA"/>
</dbReference>
<feature type="region of interest" description="Disordered" evidence="1">
    <location>
        <begin position="272"/>
        <end position="308"/>
    </location>
</feature>
<organism evidence="4 5">
    <name type="scientific">Kitasatospora misakiensis</name>
    <dbReference type="NCBI Taxonomy" id="67330"/>
    <lineage>
        <taxon>Bacteria</taxon>
        <taxon>Bacillati</taxon>
        <taxon>Actinomycetota</taxon>
        <taxon>Actinomycetes</taxon>
        <taxon>Kitasatosporales</taxon>
        <taxon>Streptomycetaceae</taxon>
        <taxon>Kitasatospora</taxon>
    </lineage>
</organism>
<sequence length="308" mass="32749">MTTANARASRTRLRGRSPFRFWGYAPALLLALVGTALLRITVGSDVFLQYVKEELRLPLIASGVILLALGVAGVVVRLMERRREPVLQFRRDAEGNAVWYRPATGGHAHHEDDHDGHDHEHGPRVAWLLTVPAVLLLCFTPPALGSFTASRDGADATVDTAAYTASLAGPPAPPAESGSTAAPGGSAAVTAPTALSLGEFIARSRDPRRSLADRTVRLTGFVTPGTAPGEWYLNRLVASCCAADARRLRVLVHADGPTPPTDGWVELTGVWHPTPDEPATAAPRLDASAQHAVPQPRAPYRDTPPSDG</sequence>
<reference evidence="5" key="1">
    <citation type="journal article" date="2019" name="Int. J. Syst. Evol. Microbiol.">
        <title>The Global Catalogue of Microorganisms (GCM) 10K type strain sequencing project: providing services to taxonomists for standard genome sequencing and annotation.</title>
        <authorList>
            <consortium name="The Broad Institute Genomics Platform"/>
            <consortium name="The Broad Institute Genome Sequencing Center for Infectious Disease"/>
            <person name="Wu L."/>
            <person name="Ma J."/>
        </authorList>
    </citation>
    <scope>NUCLEOTIDE SEQUENCE [LARGE SCALE GENOMIC DNA]</scope>
    <source>
        <strain evidence="5">CGMCC 4.1437</strain>
    </source>
</reference>
<comment type="caution">
    <text evidence="4">The sequence shown here is derived from an EMBL/GenBank/DDBJ whole genome shotgun (WGS) entry which is preliminary data.</text>
</comment>
<gene>
    <name evidence="4" type="ORF">ACFP3U_26865</name>
</gene>
<dbReference type="Proteomes" id="UP001595975">
    <property type="component" value="Unassembled WGS sequence"/>
</dbReference>
<feature type="transmembrane region" description="Helical" evidence="2">
    <location>
        <begin position="60"/>
        <end position="79"/>
    </location>
</feature>
<evidence type="ECO:0000313" key="5">
    <source>
        <dbReference type="Proteomes" id="UP001595975"/>
    </source>
</evidence>
<accession>A0ABW0XA67</accession>
<feature type="region of interest" description="Disordered" evidence="1">
    <location>
        <begin position="167"/>
        <end position="188"/>
    </location>
</feature>
<feature type="compositionally biased region" description="Basic and acidic residues" evidence="1">
    <location>
        <begin position="108"/>
        <end position="121"/>
    </location>
</feature>
<feature type="transmembrane region" description="Helical" evidence="2">
    <location>
        <begin position="21"/>
        <end position="40"/>
    </location>
</feature>
<feature type="domain" description="DUF1980" evidence="3">
    <location>
        <begin position="212"/>
        <end position="300"/>
    </location>
</feature>
<keyword evidence="5" id="KW-1185">Reference proteome</keyword>
<evidence type="ECO:0000256" key="2">
    <source>
        <dbReference type="SAM" id="Phobius"/>
    </source>
</evidence>
<evidence type="ECO:0000313" key="4">
    <source>
        <dbReference type="EMBL" id="MFC5666578.1"/>
    </source>
</evidence>
<dbReference type="NCBIfam" id="TIGR03943">
    <property type="entry name" value="TIGR03943 family putative permease subunit"/>
    <property type="match status" value="1"/>
</dbReference>
<keyword evidence="2" id="KW-0812">Transmembrane</keyword>
<dbReference type="InterPro" id="IPR015402">
    <property type="entry name" value="DUF1980"/>
</dbReference>
<dbReference type="RefSeq" id="WP_380228272.1">
    <property type="nucleotide sequence ID" value="NZ_JBHSOF010000042.1"/>
</dbReference>
<feature type="region of interest" description="Disordered" evidence="1">
    <location>
        <begin position="102"/>
        <end position="121"/>
    </location>
</feature>
<proteinExistence type="predicted"/>
<dbReference type="Pfam" id="PF21537">
    <property type="entry name" value="DUF1980_C"/>
    <property type="match status" value="1"/>
</dbReference>
<keyword evidence="2" id="KW-0472">Membrane</keyword>
<evidence type="ECO:0000256" key="1">
    <source>
        <dbReference type="SAM" id="MobiDB-lite"/>
    </source>
</evidence>
<protein>
    <submittedName>
        <fullName evidence="4">TIGR03943 family putative permease subunit</fullName>
    </submittedName>
</protein>